<evidence type="ECO:0008006" key="3">
    <source>
        <dbReference type="Google" id="ProtNLM"/>
    </source>
</evidence>
<protein>
    <recommendedName>
        <fullName evidence="3">Sigma-70-like protein</fullName>
    </recommendedName>
</protein>
<sequence length="77" mass="8547">MSVPQRPLTTTSGPVGGPVLRAQDVHAMAWHMHYDEHLSWEQIAVELEEPLAAVARMAAAYERFTDEKAAQVQGTLF</sequence>
<reference evidence="1 2" key="1">
    <citation type="submission" date="2018-06" db="EMBL/GenBank/DDBJ databases">
        <title>Genomic Encyclopedia of Type Strains, Phase IV (KMG-IV): sequencing the most valuable type-strain genomes for metagenomic binning, comparative biology and taxonomic classification.</title>
        <authorList>
            <person name="Goeker M."/>
        </authorList>
    </citation>
    <scope>NUCLEOTIDE SEQUENCE [LARGE SCALE GENOMIC DNA]</scope>
    <source>
        <strain evidence="1 2">DSM 45521</strain>
    </source>
</reference>
<gene>
    <name evidence="1" type="ORF">DFR67_12610</name>
</gene>
<dbReference type="EMBL" id="QJSP01000026">
    <property type="protein sequence ID" value="PYE12002.1"/>
    <property type="molecule type" value="Genomic_DNA"/>
</dbReference>
<keyword evidence="2" id="KW-1185">Reference proteome</keyword>
<evidence type="ECO:0000313" key="1">
    <source>
        <dbReference type="EMBL" id="PYE12002.1"/>
    </source>
</evidence>
<evidence type="ECO:0000313" key="2">
    <source>
        <dbReference type="Proteomes" id="UP000247591"/>
    </source>
</evidence>
<dbReference type="Proteomes" id="UP000247591">
    <property type="component" value="Unassembled WGS sequence"/>
</dbReference>
<name>A0A318RAK9_WILLI</name>
<organism evidence="1 2">
    <name type="scientific">Williamsia limnetica</name>
    <dbReference type="NCBI Taxonomy" id="882452"/>
    <lineage>
        <taxon>Bacteria</taxon>
        <taxon>Bacillati</taxon>
        <taxon>Actinomycetota</taxon>
        <taxon>Actinomycetes</taxon>
        <taxon>Mycobacteriales</taxon>
        <taxon>Nocardiaceae</taxon>
        <taxon>Williamsia</taxon>
    </lineage>
</organism>
<comment type="caution">
    <text evidence="1">The sequence shown here is derived from an EMBL/GenBank/DDBJ whole genome shotgun (WGS) entry which is preliminary data.</text>
</comment>
<dbReference type="AlphaFoldDB" id="A0A318RAK9"/>
<proteinExistence type="predicted"/>
<dbReference type="RefSeq" id="WP_110472732.1">
    <property type="nucleotide sequence ID" value="NZ_QJSP01000026.1"/>
</dbReference>
<accession>A0A318RAK9</accession>